<name>A0A3E5AW75_9BACE</name>
<evidence type="ECO:0000313" key="1">
    <source>
        <dbReference type="EMBL" id="RGN29587.1"/>
    </source>
</evidence>
<dbReference type="EMBL" id="QSUL01000037">
    <property type="protein sequence ID" value="RGN29587.1"/>
    <property type="molecule type" value="Genomic_DNA"/>
</dbReference>
<dbReference type="Proteomes" id="UP000260983">
    <property type="component" value="Unassembled WGS sequence"/>
</dbReference>
<dbReference type="Pfam" id="PF20583">
    <property type="entry name" value="DUF6786"/>
    <property type="match status" value="1"/>
</dbReference>
<protein>
    <recommendedName>
        <fullName evidence="3">DUF4380 domain-containing protein</fullName>
    </recommendedName>
</protein>
<proteinExistence type="predicted"/>
<comment type="caution">
    <text evidence="1">The sequence shown here is derived from an EMBL/GenBank/DDBJ whole genome shotgun (WGS) entry which is preliminary data.</text>
</comment>
<gene>
    <name evidence="1" type="ORF">DXB65_23980</name>
</gene>
<organism evidence="1 2">
    <name type="scientific">Bacteroides oleiciplenus</name>
    <dbReference type="NCBI Taxonomy" id="626931"/>
    <lineage>
        <taxon>Bacteria</taxon>
        <taxon>Pseudomonadati</taxon>
        <taxon>Bacteroidota</taxon>
        <taxon>Bacteroidia</taxon>
        <taxon>Bacteroidales</taxon>
        <taxon>Bacteroidaceae</taxon>
        <taxon>Bacteroides</taxon>
    </lineage>
</organism>
<evidence type="ECO:0000313" key="2">
    <source>
        <dbReference type="Proteomes" id="UP000260983"/>
    </source>
</evidence>
<dbReference type="InterPro" id="IPR046713">
    <property type="entry name" value="DUF6786"/>
</dbReference>
<reference evidence="1 2" key="1">
    <citation type="submission" date="2018-08" db="EMBL/GenBank/DDBJ databases">
        <title>A genome reference for cultivated species of the human gut microbiota.</title>
        <authorList>
            <person name="Zou Y."/>
            <person name="Xue W."/>
            <person name="Luo G."/>
        </authorList>
    </citation>
    <scope>NUCLEOTIDE SEQUENCE [LARGE SCALE GENOMIC DNA]</scope>
    <source>
        <strain evidence="1 2">OM05-15BH</strain>
    </source>
</reference>
<dbReference type="AlphaFoldDB" id="A0A3E5AW75"/>
<evidence type="ECO:0008006" key="3">
    <source>
        <dbReference type="Google" id="ProtNLM"/>
    </source>
</evidence>
<sequence length="407" mass="44573">MLQLINLKNTLLAGTVMLLASCSGQKEVKMGSYAYDAQFLKENGIEYTELVSADGNSKVMIVPAWQGRVMTTSASGDEGDSYGWINYRFIREGKVSPQFNPVGGEERFWLGPEGGPFSLYFKEGQEQVYDNWIVPTVLDTEAFTIKSQDDSSVHFVKDTRLTNASGTTFDMNIDRTVSLMNTDEVAADFGIQLSPGMKIVAYKSENKITNTGDSAWTKEGGLVSVWMLGCFNPTPTTTVFIPYKEDAEGTIVNDEYFGKIPADRLIKEEGIIYFKIDGKYRSKLGLPASRATNLCGSYDSSKGVLTILWCSLPETSSAYVNGQWGPQEDPFAGDVINSYNDGPVEDGSIMGPFYEIETSSAGAELVPGASLVHTQKVIHIQGEDGQLAPIVQKLFGADLNVIKTKFQ</sequence>
<dbReference type="RefSeq" id="WP_117725810.1">
    <property type="nucleotide sequence ID" value="NZ_QSUL01000037.1"/>
</dbReference>
<accession>A0A3E5AW75</accession>